<dbReference type="GeneID" id="39589394"/>
<keyword evidence="9" id="KW-1185">Reference proteome</keyword>
<sequence>MPAPQLLGIYPVESVQEVHQSLPLDPLGPGAADLLAGDVEYRLHFLLQEAKKFMVHGKRSTLMPEDVEHAMEALNVEPVIVPPRPLPQAQFHAVPVPSGTAGSSQQLYHVLDDEIDFATYLREPLPPALINSAGVKWKAHWLAVEGVQPAIPENPAPSSRAGPSRPQATPTTGAASLRPSAKAHLTTELQLYFSRLTAALIPPTSQLPNLPGNPPSNATTHSFPDAERHRLAALGSVRSDAAVAGVLAYLVRWVAESINKTLSGATGTIGCLIDVVEAILDNDVLFVEPYLHQFLGPLLSIILTVPLGPHPPSSGGGQPTPFELRTRASDVLAKLVTLYGKGYPGLVPRLLSTLNRALHSSPFPSPLGAEFPPAGRYEGAVLGITALGKHAVKDALWGEHGEKTDVVNNLVAILYPGDGRKGKTGLMKATFRALATLARPKPTDWVPTPPSFDELSNFLGPNFAKALEKRPWMAFELARLHKEGADIMETDE</sequence>
<protein>
    <recommendedName>
        <fullName evidence="7">TATA box binding protein associated factor (TAF) histone-like fold domain-containing protein</fullName>
    </recommendedName>
</protein>
<dbReference type="Gene3D" id="1.25.40.770">
    <property type="entry name" value="TAF6, C-terminal HEAT repeat domain"/>
    <property type="match status" value="1"/>
</dbReference>
<comment type="similarity">
    <text evidence="2">Belongs to the TAF6 family.</text>
</comment>
<dbReference type="GO" id="GO:0046982">
    <property type="term" value="F:protein heterodimerization activity"/>
    <property type="evidence" value="ECO:0007669"/>
    <property type="project" value="InterPro"/>
</dbReference>
<dbReference type="CDD" id="cd22931">
    <property type="entry name" value="HFD_TAF6"/>
    <property type="match status" value="1"/>
</dbReference>
<keyword evidence="4" id="KW-0804">Transcription</keyword>
<evidence type="ECO:0000313" key="9">
    <source>
        <dbReference type="Proteomes" id="UP000279236"/>
    </source>
</evidence>
<evidence type="ECO:0000256" key="4">
    <source>
        <dbReference type="ARBA" id="ARBA00023163"/>
    </source>
</evidence>
<reference evidence="8 9" key="1">
    <citation type="submission" date="2018-11" db="EMBL/GenBank/DDBJ databases">
        <title>Genome sequence of Apiotrichum porosum DSM 27194.</title>
        <authorList>
            <person name="Aliyu H."/>
            <person name="Gorte O."/>
            <person name="Ochsenreither K."/>
        </authorList>
    </citation>
    <scope>NUCLEOTIDE SEQUENCE [LARGE SCALE GENOMIC DNA]</scope>
    <source>
        <strain evidence="8 9">DSM 27194</strain>
    </source>
</reference>
<evidence type="ECO:0000313" key="8">
    <source>
        <dbReference type="EMBL" id="RSH86582.1"/>
    </source>
</evidence>
<comment type="caution">
    <text evidence="8">The sequence shown here is derived from an EMBL/GenBank/DDBJ whole genome shotgun (WGS) entry which is preliminary data.</text>
</comment>
<dbReference type="GO" id="GO:0016251">
    <property type="term" value="F:RNA polymerase II general transcription initiation factor activity"/>
    <property type="evidence" value="ECO:0007669"/>
    <property type="project" value="InterPro"/>
</dbReference>
<dbReference type="GO" id="GO:0005669">
    <property type="term" value="C:transcription factor TFIID complex"/>
    <property type="evidence" value="ECO:0007669"/>
    <property type="project" value="InterPro"/>
</dbReference>
<dbReference type="Proteomes" id="UP000279236">
    <property type="component" value="Unassembled WGS sequence"/>
</dbReference>
<accession>A0A427Y686</accession>
<evidence type="ECO:0000256" key="2">
    <source>
        <dbReference type="ARBA" id="ARBA00007688"/>
    </source>
</evidence>
<evidence type="ECO:0000256" key="6">
    <source>
        <dbReference type="SAM" id="MobiDB-lite"/>
    </source>
</evidence>
<dbReference type="RefSeq" id="XP_028479367.1">
    <property type="nucleotide sequence ID" value="XM_028620395.1"/>
</dbReference>
<evidence type="ECO:0000256" key="1">
    <source>
        <dbReference type="ARBA" id="ARBA00004123"/>
    </source>
</evidence>
<dbReference type="PANTHER" id="PTHR10221:SF9">
    <property type="entry name" value="TRANSCRIPTION INITIATION FACTOR TFIID SUBUNIT 6"/>
    <property type="match status" value="1"/>
</dbReference>
<dbReference type="InterPro" id="IPR004823">
    <property type="entry name" value="TAF_TATA-bd_Histone-like_dom"/>
</dbReference>
<dbReference type="InterPro" id="IPR046344">
    <property type="entry name" value="TAF6_C_sf"/>
</dbReference>
<feature type="domain" description="TATA box binding protein associated factor (TAF) histone-like fold" evidence="7">
    <location>
        <begin position="8"/>
        <end position="72"/>
    </location>
</feature>
<dbReference type="PANTHER" id="PTHR10221">
    <property type="entry name" value="TRANSCRIPTION INITIATION FACTOR TFIID SUBUNIT 6"/>
    <property type="match status" value="1"/>
</dbReference>
<dbReference type="Pfam" id="PF07571">
    <property type="entry name" value="TAF6_C"/>
    <property type="match status" value="1"/>
</dbReference>
<evidence type="ECO:0000256" key="3">
    <source>
        <dbReference type="ARBA" id="ARBA00023015"/>
    </source>
</evidence>
<gene>
    <name evidence="8" type="ORF">EHS24_004851</name>
</gene>
<dbReference type="Pfam" id="PF02969">
    <property type="entry name" value="TAF"/>
    <property type="match status" value="1"/>
</dbReference>
<dbReference type="OrthoDB" id="361039at2759"/>
<dbReference type="GO" id="GO:0051123">
    <property type="term" value="P:RNA polymerase II preinitiation complex assembly"/>
    <property type="evidence" value="ECO:0007669"/>
    <property type="project" value="TreeGrafter"/>
</dbReference>
<evidence type="ECO:0000259" key="7">
    <source>
        <dbReference type="SMART" id="SM00803"/>
    </source>
</evidence>
<dbReference type="STRING" id="105984.A0A427Y686"/>
<dbReference type="Gene3D" id="1.10.20.10">
    <property type="entry name" value="Histone, subunit A"/>
    <property type="match status" value="1"/>
</dbReference>
<dbReference type="GO" id="GO:0003713">
    <property type="term" value="F:transcription coactivator activity"/>
    <property type="evidence" value="ECO:0007669"/>
    <property type="project" value="TreeGrafter"/>
</dbReference>
<dbReference type="CDD" id="cd08050">
    <property type="entry name" value="TAF6C"/>
    <property type="match status" value="1"/>
</dbReference>
<proteinExistence type="inferred from homology"/>
<comment type="subcellular location">
    <subcellularLocation>
        <location evidence="1">Nucleus</location>
    </subcellularLocation>
</comment>
<dbReference type="SMART" id="SM00803">
    <property type="entry name" value="TAF"/>
    <property type="match status" value="1"/>
</dbReference>
<dbReference type="SUPFAM" id="SSF47113">
    <property type="entry name" value="Histone-fold"/>
    <property type="match status" value="1"/>
</dbReference>
<dbReference type="EMBL" id="RSCE01000002">
    <property type="protein sequence ID" value="RSH86582.1"/>
    <property type="molecule type" value="Genomic_DNA"/>
</dbReference>
<name>A0A427Y686_9TREE</name>
<dbReference type="GO" id="GO:0046695">
    <property type="term" value="C:SLIK (SAGA-like) complex"/>
    <property type="evidence" value="ECO:0007669"/>
    <property type="project" value="InterPro"/>
</dbReference>
<dbReference type="InterPro" id="IPR037796">
    <property type="entry name" value="TAF6"/>
</dbReference>
<evidence type="ECO:0000256" key="5">
    <source>
        <dbReference type="ARBA" id="ARBA00023242"/>
    </source>
</evidence>
<dbReference type="InterPro" id="IPR009072">
    <property type="entry name" value="Histone-fold"/>
</dbReference>
<dbReference type="AlphaFoldDB" id="A0A427Y686"/>
<keyword evidence="5" id="KW-0539">Nucleus</keyword>
<feature type="region of interest" description="Disordered" evidence="6">
    <location>
        <begin position="152"/>
        <end position="179"/>
    </location>
</feature>
<keyword evidence="3" id="KW-0805">Transcription regulation</keyword>
<dbReference type="GO" id="GO:0000124">
    <property type="term" value="C:SAGA complex"/>
    <property type="evidence" value="ECO:0007669"/>
    <property type="project" value="InterPro"/>
</dbReference>
<organism evidence="8 9">
    <name type="scientific">Apiotrichum porosum</name>
    <dbReference type="NCBI Taxonomy" id="105984"/>
    <lineage>
        <taxon>Eukaryota</taxon>
        <taxon>Fungi</taxon>
        <taxon>Dikarya</taxon>
        <taxon>Basidiomycota</taxon>
        <taxon>Agaricomycotina</taxon>
        <taxon>Tremellomycetes</taxon>
        <taxon>Trichosporonales</taxon>
        <taxon>Trichosporonaceae</taxon>
        <taxon>Apiotrichum</taxon>
    </lineage>
</organism>
<dbReference type="InterPro" id="IPR011442">
    <property type="entry name" value="TAF6_C"/>
</dbReference>
<feature type="compositionally biased region" description="Low complexity" evidence="6">
    <location>
        <begin position="156"/>
        <end position="166"/>
    </location>
</feature>